<proteinExistence type="predicted"/>
<dbReference type="AlphaFoldDB" id="A0A5E6MMC4"/>
<comment type="subcellular location">
    <subcellularLocation>
        <location evidence="2">Membrane</location>
    </subcellularLocation>
</comment>
<feature type="domain" description="HAMP" evidence="13">
    <location>
        <begin position="232"/>
        <end position="284"/>
    </location>
</feature>
<dbReference type="Gene3D" id="3.30.565.10">
    <property type="entry name" value="Histidine kinase-like ATPase, C-terminal domain"/>
    <property type="match status" value="1"/>
</dbReference>
<feature type="compositionally biased region" description="Low complexity" evidence="10">
    <location>
        <begin position="1"/>
        <end position="10"/>
    </location>
</feature>
<dbReference type="Gene3D" id="6.10.340.10">
    <property type="match status" value="1"/>
</dbReference>
<evidence type="ECO:0000256" key="5">
    <source>
        <dbReference type="ARBA" id="ARBA00022679"/>
    </source>
</evidence>
<dbReference type="Gene3D" id="1.10.287.130">
    <property type="match status" value="1"/>
</dbReference>
<feature type="domain" description="Histidine kinase" evidence="12">
    <location>
        <begin position="301"/>
        <end position="508"/>
    </location>
</feature>
<keyword evidence="6" id="KW-0547">Nucleotide-binding</keyword>
<dbReference type="EMBL" id="CABFVA020000085">
    <property type="protein sequence ID" value="VVM07210.1"/>
    <property type="molecule type" value="Genomic_DNA"/>
</dbReference>
<evidence type="ECO:0000256" key="7">
    <source>
        <dbReference type="ARBA" id="ARBA00022777"/>
    </source>
</evidence>
<dbReference type="GO" id="GO:0016020">
    <property type="term" value="C:membrane"/>
    <property type="evidence" value="ECO:0007669"/>
    <property type="project" value="UniProtKB-SubCell"/>
</dbReference>
<sequence>MSGVGSASSFERSRRRAAEGKAIGPDPTSVKIATRIRLASSVLFLLVAALSVEAAWLALRGQKQIERVEEELTQLSLLADLELFAQREVAEVSDVLGGKDPKARAQFSDFAHQARELLVRCRSLPRGEAEKESLASVEQNTLALEKMGRELLERPSRAEGSVSFSGVDSLEAFLDGPFRHSVRALVHRFHKGAIERAREKARLLKETATLLIALCFLAGLGLAALVSLWLSQGIGRPLRNLVEAARSIGRGEPKGLPEIPPSGDLRELALAFHQMASELQASQEKIVRTERMATIGATAAAVAHGIRNPLASIRALAQVPLLQPGSTGSTGDTLREIISETDRLNRRIGQLLTFAKPLIPRPILGSLNGLAEAIAPSLAKGEGKEVTIDLCLHPDLPPARFDPAQMEQVLIELLANALAAVGPGGHIRLSTRVQPDRRLALEIEDDGEGISEENLRRVTEPFFTTRPEGSGLGLAIVQRYVTHNEGEVTVSSRIGQGTRVTLLFPAATEGSDGTQYSAR</sequence>
<dbReference type="InterPro" id="IPR003661">
    <property type="entry name" value="HisK_dim/P_dom"/>
</dbReference>
<keyword evidence="7 14" id="KW-0418">Kinase</keyword>
<keyword evidence="11" id="KW-0472">Membrane</keyword>
<protein>
    <recommendedName>
        <fullName evidence="3">histidine kinase</fullName>
        <ecNumber evidence="3">2.7.13.3</ecNumber>
    </recommendedName>
</protein>
<evidence type="ECO:0000256" key="4">
    <source>
        <dbReference type="ARBA" id="ARBA00022553"/>
    </source>
</evidence>
<dbReference type="InterPro" id="IPR005467">
    <property type="entry name" value="His_kinase_dom"/>
</dbReference>
<dbReference type="PANTHER" id="PTHR43065:SF10">
    <property type="entry name" value="PEROXIDE STRESS-ACTIVATED HISTIDINE KINASE MAK3"/>
    <property type="match status" value="1"/>
</dbReference>
<accession>A0A5E6MMC4</accession>
<evidence type="ECO:0000256" key="1">
    <source>
        <dbReference type="ARBA" id="ARBA00000085"/>
    </source>
</evidence>
<dbReference type="CDD" id="cd00082">
    <property type="entry name" value="HisKA"/>
    <property type="match status" value="1"/>
</dbReference>
<dbReference type="SUPFAM" id="SSF55874">
    <property type="entry name" value="ATPase domain of HSP90 chaperone/DNA topoisomerase II/histidine kinase"/>
    <property type="match status" value="1"/>
</dbReference>
<dbReference type="GO" id="GO:0000155">
    <property type="term" value="F:phosphorelay sensor kinase activity"/>
    <property type="evidence" value="ECO:0007669"/>
    <property type="project" value="InterPro"/>
</dbReference>
<dbReference type="Proteomes" id="UP000334923">
    <property type="component" value="Unassembled WGS sequence"/>
</dbReference>
<evidence type="ECO:0000259" key="12">
    <source>
        <dbReference type="PROSITE" id="PS50109"/>
    </source>
</evidence>
<evidence type="ECO:0000256" key="2">
    <source>
        <dbReference type="ARBA" id="ARBA00004370"/>
    </source>
</evidence>
<dbReference type="Pfam" id="PF00672">
    <property type="entry name" value="HAMP"/>
    <property type="match status" value="1"/>
</dbReference>
<dbReference type="Pfam" id="PF02518">
    <property type="entry name" value="HATPase_c"/>
    <property type="match status" value="1"/>
</dbReference>
<dbReference type="CDD" id="cd06225">
    <property type="entry name" value="HAMP"/>
    <property type="match status" value="1"/>
</dbReference>
<keyword evidence="5 14" id="KW-0808">Transferase</keyword>
<evidence type="ECO:0000256" key="3">
    <source>
        <dbReference type="ARBA" id="ARBA00012438"/>
    </source>
</evidence>
<name>A0A5E6MMC4_9BACT</name>
<keyword evidence="15" id="KW-1185">Reference proteome</keyword>
<dbReference type="EC" id="2.7.13.3" evidence="3"/>
<dbReference type="SMART" id="SM00387">
    <property type="entry name" value="HATPase_c"/>
    <property type="match status" value="1"/>
</dbReference>
<keyword evidence="11" id="KW-1133">Transmembrane helix</keyword>
<reference evidence="14 15" key="1">
    <citation type="submission" date="2019-09" db="EMBL/GenBank/DDBJ databases">
        <authorList>
            <person name="Cremers G."/>
        </authorList>
    </citation>
    <scope>NUCLEOTIDE SEQUENCE [LARGE SCALE GENOMIC DNA]</scope>
    <source>
        <strain evidence="14">4A</strain>
    </source>
</reference>
<keyword evidence="11" id="KW-0812">Transmembrane</keyword>
<dbReference type="InterPro" id="IPR003594">
    <property type="entry name" value="HATPase_dom"/>
</dbReference>
<comment type="catalytic activity">
    <reaction evidence="1">
        <text>ATP + protein L-histidine = ADP + protein N-phospho-L-histidine.</text>
        <dbReference type="EC" id="2.7.13.3"/>
    </reaction>
</comment>
<organism evidence="14 15">
    <name type="scientific">Methylacidimicrobium tartarophylax</name>
    <dbReference type="NCBI Taxonomy" id="1041768"/>
    <lineage>
        <taxon>Bacteria</taxon>
        <taxon>Pseudomonadati</taxon>
        <taxon>Verrucomicrobiota</taxon>
        <taxon>Methylacidimicrobium</taxon>
    </lineage>
</organism>
<dbReference type="PROSITE" id="PS50109">
    <property type="entry name" value="HIS_KIN"/>
    <property type="match status" value="1"/>
</dbReference>
<dbReference type="SUPFAM" id="SSF47384">
    <property type="entry name" value="Homodimeric domain of signal transducing histidine kinase"/>
    <property type="match status" value="1"/>
</dbReference>
<dbReference type="SMART" id="SM00304">
    <property type="entry name" value="HAMP"/>
    <property type="match status" value="1"/>
</dbReference>
<dbReference type="Pfam" id="PF00512">
    <property type="entry name" value="HisKA"/>
    <property type="match status" value="1"/>
</dbReference>
<feature type="transmembrane region" description="Helical" evidence="11">
    <location>
        <begin position="208"/>
        <end position="230"/>
    </location>
</feature>
<dbReference type="InterPro" id="IPR036890">
    <property type="entry name" value="HATPase_C_sf"/>
</dbReference>
<dbReference type="SMART" id="SM00388">
    <property type="entry name" value="HisKA"/>
    <property type="match status" value="1"/>
</dbReference>
<evidence type="ECO:0000256" key="8">
    <source>
        <dbReference type="ARBA" id="ARBA00022840"/>
    </source>
</evidence>
<feature type="transmembrane region" description="Helical" evidence="11">
    <location>
        <begin position="38"/>
        <end position="59"/>
    </location>
</feature>
<evidence type="ECO:0000313" key="14">
    <source>
        <dbReference type="EMBL" id="VVM07210.1"/>
    </source>
</evidence>
<dbReference type="InterPro" id="IPR036097">
    <property type="entry name" value="HisK_dim/P_sf"/>
</dbReference>
<evidence type="ECO:0000256" key="11">
    <source>
        <dbReference type="SAM" id="Phobius"/>
    </source>
</evidence>
<dbReference type="PRINTS" id="PR00344">
    <property type="entry name" value="BCTRLSENSOR"/>
</dbReference>
<evidence type="ECO:0000313" key="15">
    <source>
        <dbReference type="Proteomes" id="UP000334923"/>
    </source>
</evidence>
<evidence type="ECO:0000259" key="13">
    <source>
        <dbReference type="PROSITE" id="PS50885"/>
    </source>
</evidence>
<gene>
    <name evidence="14" type="primary">atoS</name>
    <name evidence="14" type="ORF">MAMT_01617</name>
</gene>
<dbReference type="PROSITE" id="PS50885">
    <property type="entry name" value="HAMP"/>
    <property type="match status" value="1"/>
</dbReference>
<dbReference type="GO" id="GO:0005524">
    <property type="term" value="F:ATP binding"/>
    <property type="evidence" value="ECO:0007669"/>
    <property type="project" value="UniProtKB-KW"/>
</dbReference>
<dbReference type="PANTHER" id="PTHR43065">
    <property type="entry name" value="SENSOR HISTIDINE KINASE"/>
    <property type="match status" value="1"/>
</dbReference>
<dbReference type="InterPro" id="IPR003660">
    <property type="entry name" value="HAMP_dom"/>
</dbReference>
<dbReference type="InterPro" id="IPR004358">
    <property type="entry name" value="Sig_transdc_His_kin-like_C"/>
</dbReference>
<keyword evidence="4" id="KW-0597">Phosphoprotein</keyword>
<keyword evidence="9" id="KW-0902">Two-component regulatory system</keyword>
<evidence type="ECO:0000256" key="10">
    <source>
        <dbReference type="SAM" id="MobiDB-lite"/>
    </source>
</evidence>
<keyword evidence="8" id="KW-0067">ATP-binding</keyword>
<feature type="region of interest" description="Disordered" evidence="10">
    <location>
        <begin position="1"/>
        <end position="24"/>
    </location>
</feature>
<evidence type="ECO:0000256" key="6">
    <source>
        <dbReference type="ARBA" id="ARBA00022741"/>
    </source>
</evidence>
<evidence type="ECO:0000256" key="9">
    <source>
        <dbReference type="ARBA" id="ARBA00023012"/>
    </source>
</evidence>